<feature type="transmembrane region" description="Helical" evidence="1">
    <location>
        <begin position="12"/>
        <end position="37"/>
    </location>
</feature>
<reference evidence="2" key="2">
    <citation type="submission" date="2025-08" db="UniProtKB">
        <authorList>
            <consortium name="Ensembl"/>
        </authorList>
    </citation>
    <scope>IDENTIFICATION</scope>
</reference>
<keyword evidence="1" id="KW-0812">Transmembrane</keyword>
<reference evidence="2 3" key="1">
    <citation type="submission" date="2013-03" db="EMBL/GenBank/DDBJ databases">
        <authorList>
            <person name="Warren W."/>
            <person name="Wilson R.K."/>
        </authorList>
    </citation>
    <scope>NUCLEOTIDE SEQUENCE</scope>
</reference>
<dbReference type="Ensembl" id="ENSMFAT00000095247.1">
    <property type="protein sequence ID" value="ENSMFAP00000061131.1"/>
    <property type="gene ID" value="ENSMFAG00000060002.1"/>
</dbReference>
<organism evidence="2 3">
    <name type="scientific">Macaca fascicularis</name>
    <name type="common">Crab-eating macaque</name>
    <name type="synonym">Cynomolgus monkey</name>
    <dbReference type="NCBI Taxonomy" id="9541"/>
    <lineage>
        <taxon>Eukaryota</taxon>
        <taxon>Metazoa</taxon>
        <taxon>Chordata</taxon>
        <taxon>Craniata</taxon>
        <taxon>Vertebrata</taxon>
        <taxon>Euteleostomi</taxon>
        <taxon>Mammalia</taxon>
        <taxon>Eutheria</taxon>
        <taxon>Euarchontoglires</taxon>
        <taxon>Primates</taxon>
        <taxon>Haplorrhini</taxon>
        <taxon>Catarrhini</taxon>
        <taxon>Cercopithecidae</taxon>
        <taxon>Cercopithecinae</taxon>
        <taxon>Macaca</taxon>
    </lineage>
</organism>
<evidence type="ECO:0000313" key="2">
    <source>
        <dbReference type="Ensembl" id="ENSMFAP00000061131.1"/>
    </source>
</evidence>
<dbReference type="Proteomes" id="UP000233100">
    <property type="component" value="Chromosome 11"/>
</dbReference>
<evidence type="ECO:0000256" key="1">
    <source>
        <dbReference type="SAM" id="Phobius"/>
    </source>
</evidence>
<dbReference type="GeneTree" id="ENSGT00910000148281"/>
<evidence type="ECO:0000313" key="3">
    <source>
        <dbReference type="Proteomes" id="UP000233100"/>
    </source>
</evidence>
<dbReference type="AlphaFoldDB" id="A0A7N9D895"/>
<keyword evidence="3" id="KW-1185">Reference proteome</keyword>
<proteinExistence type="predicted"/>
<keyword evidence="1" id="KW-0472">Membrane</keyword>
<keyword evidence="1" id="KW-1133">Transmembrane helix</keyword>
<reference evidence="2" key="3">
    <citation type="submission" date="2025-09" db="UniProtKB">
        <authorList>
            <consortium name="Ensembl"/>
        </authorList>
    </citation>
    <scope>IDENTIFICATION</scope>
</reference>
<sequence length="77" mass="9233">KLICFFFCKFQFHIVFITLITSPYLVEYFLTLCLRYFPVNEDFECRMAFLLICLFVKPKLSPTNFFSSLHNAVKIVY</sequence>
<name>A0A7N9D895_MACFA</name>
<accession>A0A7N9D895</accession>
<protein>
    <submittedName>
        <fullName evidence="2">Uncharacterized protein</fullName>
    </submittedName>
</protein>